<proteinExistence type="inferred from homology"/>
<accession>A0A9Q0G876</accession>
<evidence type="ECO:0000256" key="4">
    <source>
        <dbReference type="PROSITE-ProRule" id="PRU01131"/>
    </source>
</evidence>
<evidence type="ECO:0000313" key="7">
    <source>
        <dbReference type="EMBL" id="KAJ4845260.1"/>
    </source>
</evidence>
<dbReference type="AlphaFoldDB" id="A0A9Q0G876"/>
<dbReference type="InterPro" id="IPR044593">
    <property type="entry name" value="FLZ8/MARD1"/>
</dbReference>
<dbReference type="EMBL" id="JAKUCV010001731">
    <property type="protein sequence ID" value="KAJ4845260.1"/>
    <property type="molecule type" value="Genomic_DNA"/>
</dbReference>
<evidence type="ECO:0000259" key="6">
    <source>
        <dbReference type="PROSITE" id="PS51795"/>
    </source>
</evidence>
<comment type="similarity">
    <text evidence="1">Belongs to the FLZ family.</text>
</comment>
<reference evidence="7" key="2">
    <citation type="journal article" date="2023" name="Plants (Basel)">
        <title>Annotation of the Turnera subulata (Passifloraceae) Draft Genome Reveals the S-Locus Evolved after the Divergence of Turneroideae from Passifloroideae in a Stepwise Manner.</title>
        <authorList>
            <person name="Henning P.M."/>
            <person name="Roalson E.H."/>
            <person name="Mir W."/>
            <person name="McCubbin A.G."/>
            <person name="Shore J.S."/>
        </authorList>
    </citation>
    <scope>NUCLEOTIDE SEQUENCE</scope>
    <source>
        <strain evidence="7">F60SS</strain>
    </source>
</reference>
<sequence>MLRNRPRAVTSKQGLMSDNHISQSSSPQNHKKPITSLFGTPPRLGGFTLSNGLPDTEPVMSPTSILGHTTKPFSSFKNPFFRDMNQPRSPKVVVSEKKCSWEKLESKGIGVALIDYAPTDKPNKDDSFSSKPAGNRMVLFGTKLKVQIPPLLPNSTLSPAESPRSPAEFGIKTRNPQLCATTGAGNCTGIQAKDSPRVFTGCLTLSEMELSEDYTCVISRGPTPRTTHIFDNCIVENYCSLSDKSCSSPKDFLSFCFTCKKNLEQKNDIYIYRGEKAFCSHECRYQEMLLDGIEN</sequence>
<dbReference type="PANTHER" id="PTHR46443:SF3">
    <property type="entry name" value="PROTEIN MARD1"/>
    <property type="match status" value="1"/>
</dbReference>
<evidence type="ECO:0000256" key="1">
    <source>
        <dbReference type="ARBA" id="ARBA00009374"/>
    </source>
</evidence>
<dbReference type="PANTHER" id="PTHR46443">
    <property type="entry name" value="FCS-LIKE ZINC FINGER 8"/>
    <property type="match status" value="1"/>
</dbReference>
<name>A0A9Q0G876_9ROSI</name>
<gene>
    <name evidence="7" type="ORF">Tsubulata_034375</name>
</gene>
<feature type="domain" description="FLZ-type" evidence="6">
    <location>
        <begin position="251"/>
        <end position="295"/>
    </location>
</feature>
<dbReference type="OrthoDB" id="1902692at2759"/>
<dbReference type="Proteomes" id="UP001141552">
    <property type="component" value="Unassembled WGS sequence"/>
</dbReference>
<keyword evidence="3" id="KW-0863">Zinc-finger</keyword>
<dbReference type="PROSITE" id="PS51795">
    <property type="entry name" value="ZF_FLZ"/>
    <property type="match status" value="1"/>
</dbReference>
<evidence type="ECO:0000256" key="3">
    <source>
        <dbReference type="ARBA" id="ARBA00022771"/>
    </source>
</evidence>
<dbReference type="InterPro" id="IPR007650">
    <property type="entry name" value="Zf-FLZ_dom"/>
</dbReference>
<comment type="caution">
    <text evidence="7">The sequence shown here is derived from an EMBL/GenBank/DDBJ whole genome shotgun (WGS) entry which is preliminary data.</text>
</comment>
<feature type="compositionally biased region" description="Polar residues" evidence="5">
    <location>
        <begin position="10"/>
        <end position="28"/>
    </location>
</feature>
<feature type="region of interest" description="Disordered" evidence="5">
    <location>
        <begin position="1"/>
        <end position="41"/>
    </location>
</feature>
<dbReference type="GO" id="GO:0008270">
    <property type="term" value="F:zinc ion binding"/>
    <property type="evidence" value="ECO:0007669"/>
    <property type="project" value="UniProtKB-KW"/>
</dbReference>
<keyword evidence="8" id="KW-1185">Reference proteome</keyword>
<dbReference type="Pfam" id="PF04570">
    <property type="entry name" value="zf-FLZ"/>
    <property type="match status" value="1"/>
</dbReference>
<evidence type="ECO:0000256" key="5">
    <source>
        <dbReference type="SAM" id="MobiDB-lite"/>
    </source>
</evidence>
<evidence type="ECO:0000256" key="2">
    <source>
        <dbReference type="ARBA" id="ARBA00022723"/>
    </source>
</evidence>
<keyword evidence="3" id="KW-0862">Zinc</keyword>
<protein>
    <recommendedName>
        <fullName evidence="6">FLZ-type domain-containing protein</fullName>
    </recommendedName>
</protein>
<feature type="zinc finger region" description="FLZ-type" evidence="4">
    <location>
        <begin position="251"/>
        <end position="295"/>
    </location>
</feature>
<organism evidence="7 8">
    <name type="scientific">Turnera subulata</name>
    <dbReference type="NCBI Taxonomy" id="218843"/>
    <lineage>
        <taxon>Eukaryota</taxon>
        <taxon>Viridiplantae</taxon>
        <taxon>Streptophyta</taxon>
        <taxon>Embryophyta</taxon>
        <taxon>Tracheophyta</taxon>
        <taxon>Spermatophyta</taxon>
        <taxon>Magnoliopsida</taxon>
        <taxon>eudicotyledons</taxon>
        <taxon>Gunneridae</taxon>
        <taxon>Pentapetalae</taxon>
        <taxon>rosids</taxon>
        <taxon>fabids</taxon>
        <taxon>Malpighiales</taxon>
        <taxon>Passifloraceae</taxon>
        <taxon>Turnera</taxon>
    </lineage>
</organism>
<evidence type="ECO:0000313" key="8">
    <source>
        <dbReference type="Proteomes" id="UP001141552"/>
    </source>
</evidence>
<keyword evidence="2" id="KW-0479">Metal-binding</keyword>
<reference evidence="7" key="1">
    <citation type="submission" date="2022-02" db="EMBL/GenBank/DDBJ databases">
        <authorList>
            <person name="Henning P.M."/>
            <person name="McCubbin A.G."/>
            <person name="Shore J.S."/>
        </authorList>
    </citation>
    <scope>NUCLEOTIDE SEQUENCE</scope>
    <source>
        <strain evidence="7">F60SS</strain>
        <tissue evidence="7">Leaves</tissue>
    </source>
</reference>